<dbReference type="GO" id="GO:0005737">
    <property type="term" value="C:cytoplasm"/>
    <property type="evidence" value="ECO:0007669"/>
    <property type="project" value="TreeGrafter"/>
</dbReference>
<dbReference type="InterPro" id="IPR001876">
    <property type="entry name" value="Znf_RanBP2"/>
</dbReference>
<evidence type="ECO:0000313" key="6">
    <source>
        <dbReference type="EMBL" id="KAE8735352.1"/>
    </source>
</evidence>
<dbReference type="PROSITE" id="PS01358">
    <property type="entry name" value="ZF_RANBP2_1"/>
    <property type="match status" value="1"/>
</dbReference>
<dbReference type="EMBL" id="VEPZ02000032">
    <property type="protein sequence ID" value="KAE8735352.1"/>
    <property type="molecule type" value="Genomic_DNA"/>
</dbReference>
<feature type="domain" description="RanBP2-type" evidence="5">
    <location>
        <begin position="36"/>
        <end position="67"/>
    </location>
</feature>
<dbReference type="GO" id="GO:0008270">
    <property type="term" value="F:zinc ion binding"/>
    <property type="evidence" value="ECO:0007669"/>
    <property type="project" value="UniProtKB-KW"/>
</dbReference>
<organism evidence="6 7">
    <name type="scientific">Hibiscus syriacus</name>
    <name type="common">Rose of Sharon</name>
    <dbReference type="NCBI Taxonomy" id="106335"/>
    <lineage>
        <taxon>Eukaryota</taxon>
        <taxon>Viridiplantae</taxon>
        <taxon>Streptophyta</taxon>
        <taxon>Embryophyta</taxon>
        <taxon>Tracheophyta</taxon>
        <taxon>Spermatophyta</taxon>
        <taxon>Magnoliopsida</taxon>
        <taxon>eudicotyledons</taxon>
        <taxon>Gunneridae</taxon>
        <taxon>Pentapetalae</taxon>
        <taxon>rosids</taxon>
        <taxon>malvids</taxon>
        <taxon>Malvales</taxon>
        <taxon>Malvaceae</taxon>
        <taxon>Malvoideae</taxon>
        <taxon>Hibiscus</taxon>
    </lineage>
</organism>
<dbReference type="InterPro" id="IPR036443">
    <property type="entry name" value="Znf_RanBP2_sf"/>
</dbReference>
<dbReference type="PROSITE" id="PS50199">
    <property type="entry name" value="ZF_RANBP2_2"/>
    <property type="match status" value="1"/>
</dbReference>
<evidence type="ECO:0000256" key="1">
    <source>
        <dbReference type="ARBA" id="ARBA00022723"/>
    </source>
</evidence>
<evidence type="ECO:0000313" key="7">
    <source>
        <dbReference type="Proteomes" id="UP000436088"/>
    </source>
</evidence>
<dbReference type="AlphaFoldDB" id="A0A6A3D7X6"/>
<evidence type="ECO:0000256" key="2">
    <source>
        <dbReference type="ARBA" id="ARBA00022771"/>
    </source>
</evidence>
<evidence type="ECO:0000256" key="4">
    <source>
        <dbReference type="PROSITE-ProRule" id="PRU00322"/>
    </source>
</evidence>
<keyword evidence="3" id="KW-0862">Zinc</keyword>
<name>A0A6A3D7X6_HIBSY</name>
<reference evidence="6" key="1">
    <citation type="submission" date="2019-09" db="EMBL/GenBank/DDBJ databases">
        <title>Draft genome information of white flower Hibiscus syriacus.</title>
        <authorList>
            <person name="Kim Y.-M."/>
        </authorList>
    </citation>
    <scope>NUCLEOTIDE SEQUENCE [LARGE SCALE GENOMIC DNA]</scope>
    <source>
        <strain evidence="6">YM2019G1</strain>
    </source>
</reference>
<comment type="caution">
    <text evidence="6">The sequence shown here is derived from an EMBL/GenBank/DDBJ whole genome shotgun (WGS) entry which is preliminary data.</text>
</comment>
<protein>
    <submittedName>
        <fullName evidence="6">Zinc finger family protein, putative isoform 1</fullName>
    </submittedName>
</protein>
<dbReference type="SMART" id="SM00547">
    <property type="entry name" value="ZnF_RBZ"/>
    <property type="match status" value="1"/>
</dbReference>
<dbReference type="Proteomes" id="UP000436088">
    <property type="component" value="Unassembled WGS sequence"/>
</dbReference>
<keyword evidence="7" id="KW-1185">Reference proteome</keyword>
<gene>
    <name evidence="6" type="ORF">F3Y22_tig00000340pilonHSYRG00258</name>
</gene>
<dbReference type="PANTHER" id="PTHR23111:SF95">
    <property type="entry name" value="RANBP2-TYPE DOMAIN-CONTAINING PROTEIN"/>
    <property type="match status" value="1"/>
</dbReference>
<dbReference type="PANTHER" id="PTHR23111">
    <property type="entry name" value="ZINC FINGER PROTEIN"/>
    <property type="match status" value="1"/>
</dbReference>
<keyword evidence="1" id="KW-0479">Metal-binding</keyword>
<dbReference type="Gene3D" id="4.10.1060.10">
    <property type="entry name" value="Zinc finger, RanBP2-type"/>
    <property type="match status" value="1"/>
</dbReference>
<proteinExistence type="predicted"/>
<accession>A0A6A3D7X6</accession>
<evidence type="ECO:0000259" key="5">
    <source>
        <dbReference type="PROSITE" id="PS50199"/>
    </source>
</evidence>
<dbReference type="SUPFAM" id="SSF90209">
    <property type="entry name" value="Ran binding protein zinc finger-like"/>
    <property type="match status" value="1"/>
</dbReference>
<evidence type="ECO:0000256" key="3">
    <source>
        <dbReference type="ARBA" id="ARBA00022833"/>
    </source>
</evidence>
<keyword evidence="2 4" id="KW-0863">Zinc-finger</keyword>
<dbReference type="GO" id="GO:0003729">
    <property type="term" value="F:mRNA binding"/>
    <property type="evidence" value="ECO:0007669"/>
    <property type="project" value="TreeGrafter"/>
</dbReference>
<sequence>MPTPEFQKERSLPTLRVPEVRRSRCIDLLVQPDRSYGGDWYCTALSCGAHNYASRTNCYRCGTIKNDYGGYSMMGSESSVPPGWKTGDWMCTRYGCGSTTMLAGWSASNARHQGTLGMPRN</sequence>
<dbReference type="OrthoDB" id="448399at2759"/>